<dbReference type="CDD" id="cd06171">
    <property type="entry name" value="Sigma70_r4"/>
    <property type="match status" value="1"/>
</dbReference>
<reference evidence="9" key="1">
    <citation type="journal article" date="2019" name="Int. J. Syst. Evol. Microbiol.">
        <title>The Global Catalogue of Microorganisms (GCM) 10K type strain sequencing project: providing services to taxonomists for standard genome sequencing and annotation.</title>
        <authorList>
            <consortium name="The Broad Institute Genomics Platform"/>
            <consortium name="The Broad Institute Genome Sequencing Center for Infectious Disease"/>
            <person name="Wu L."/>
            <person name="Ma J."/>
        </authorList>
    </citation>
    <scope>NUCLEOTIDE SEQUENCE [LARGE SCALE GENOMIC DNA]</scope>
    <source>
        <strain evidence="9">CCUG 59778</strain>
    </source>
</reference>
<evidence type="ECO:0000259" key="6">
    <source>
        <dbReference type="Pfam" id="PF04542"/>
    </source>
</evidence>
<protein>
    <submittedName>
        <fullName evidence="8">SigE family RNA polymerase sigma factor</fullName>
    </submittedName>
</protein>
<organism evidence="8 9">
    <name type="scientific">Actinokineospora guangxiensis</name>
    <dbReference type="NCBI Taxonomy" id="1490288"/>
    <lineage>
        <taxon>Bacteria</taxon>
        <taxon>Bacillati</taxon>
        <taxon>Actinomycetota</taxon>
        <taxon>Actinomycetes</taxon>
        <taxon>Pseudonocardiales</taxon>
        <taxon>Pseudonocardiaceae</taxon>
        <taxon>Actinokineospora</taxon>
    </lineage>
</organism>
<evidence type="ECO:0000256" key="1">
    <source>
        <dbReference type="ARBA" id="ARBA00010641"/>
    </source>
</evidence>
<dbReference type="Proteomes" id="UP001596157">
    <property type="component" value="Unassembled WGS sequence"/>
</dbReference>
<comment type="caution">
    <text evidence="8">The sequence shown here is derived from an EMBL/GenBank/DDBJ whole genome shotgun (WGS) entry which is preliminary data.</text>
</comment>
<dbReference type="PANTHER" id="PTHR43133">
    <property type="entry name" value="RNA POLYMERASE ECF-TYPE SIGMA FACTO"/>
    <property type="match status" value="1"/>
</dbReference>
<dbReference type="Pfam" id="PF04542">
    <property type="entry name" value="Sigma70_r2"/>
    <property type="match status" value="1"/>
</dbReference>
<evidence type="ECO:0000313" key="8">
    <source>
        <dbReference type="EMBL" id="MFC5286021.1"/>
    </source>
</evidence>
<keyword evidence="9" id="KW-1185">Reference proteome</keyword>
<proteinExistence type="inferred from homology"/>
<evidence type="ECO:0000256" key="3">
    <source>
        <dbReference type="ARBA" id="ARBA00023082"/>
    </source>
</evidence>
<dbReference type="InterPro" id="IPR013249">
    <property type="entry name" value="RNA_pol_sigma70_r4_t2"/>
</dbReference>
<dbReference type="InterPro" id="IPR013324">
    <property type="entry name" value="RNA_pol_sigma_r3/r4-like"/>
</dbReference>
<evidence type="ECO:0000256" key="5">
    <source>
        <dbReference type="ARBA" id="ARBA00023163"/>
    </source>
</evidence>
<keyword evidence="4" id="KW-0238">DNA-binding</keyword>
<dbReference type="InterPro" id="IPR007627">
    <property type="entry name" value="RNA_pol_sigma70_r2"/>
</dbReference>
<dbReference type="NCBIfam" id="TIGR02937">
    <property type="entry name" value="sigma70-ECF"/>
    <property type="match status" value="1"/>
</dbReference>
<keyword evidence="2" id="KW-0805">Transcription regulation</keyword>
<dbReference type="InterPro" id="IPR036388">
    <property type="entry name" value="WH-like_DNA-bd_sf"/>
</dbReference>
<name>A0ABW0EIJ9_9PSEU</name>
<gene>
    <name evidence="8" type="ORF">ACFPM7_03070</name>
</gene>
<dbReference type="InterPro" id="IPR014284">
    <property type="entry name" value="RNA_pol_sigma-70_dom"/>
</dbReference>
<evidence type="ECO:0000256" key="4">
    <source>
        <dbReference type="ARBA" id="ARBA00023125"/>
    </source>
</evidence>
<dbReference type="RefSeq" id="WP_378243489.1">
    <property type="nucleotide sequence ID" value="NZ_JBHSKF010000001.1"/>
</dbReference>
<feature type="domain" description="RNA polymerase sigma-70 region 2" evidence="6">
    <location>
        <begin position="11"/>
        <end position="74"/>
    </location>
</feature>
<dbReference type="Gene3D" id="1.10.10.10">
    <property type="entry name" value="Winged helix-like DNA-binding domain superfamily/Winged helix DNA-binding domain"/>
    <property type="match status" value="1"/>
</dbReference>
<comment type="similarity">
    <text evidence="1">Belongs to the sigma-70 factor family. ECF subfamily.</text>
</comment>
<evidence type="ECO:0000259" key="7">
    <source>
        <dbReference type="Pfam" id="PF08281"/>
    </source>
</evidence>
<evidence type="ECO:0000256" key="2">
    <source>
        <dbReference type="ARBA" id="ARBA00023015"/>
    </source>
</evidence>
<dbReference type="InterPro" id="IPR039425">
    <property type="entry name" value="RNA_pol_sigma-70-like"/>
</dbReference>
<dbReference type="InterPro" id="IPR013325">
    <property type="entry name" value="RNA_pol_sigma_r2"/>
</dbReference>
<dbReference type="SUPFAM" id="SSF88946">
    <property type="entry name" value="Sigma2 domain of RNA polymerase sigma factors"/>
    <property type="match status" value="1"/>
</dbReference>
<dbReference type="PANTHER" id="PTHR43133:SF50">
    <property type="entry name" value="ECF RNA POLYMERASE SIGMA FACTOR SIGM"/>
    <property type="match status" value="1"/>
</dbReference>
<keyword evidence="3" id="KW-0731">Sigma factor</keyword>
<evidence type="ECO:0000313" key="9">
    <source>
        <dbReference type="Proteomes" id="UP001596157"/>
    </source>
</evidence>
<accession>A0ABW0EIJ9</accession>
<feature type="domain" description="RNA polymerase sigma factor 70 region 4 type 2" evidence="7">
    <location>
        <begin position="101"/>
        <end position="151"/>
    </location>
</feature>
<dbReference type="Pfam" id="PF08281">
    <property type="entry name" value="Sigma70_r4_2"/>
    <property type="match status" value="1"/>
</dbReference>
<sequence>MRAEPEFDAFVRERYPQLLRYAVMLTGRRWDAEEVVQEALLRCLKRWRSVPADNAVAYVRRAIYNEFLRAAKKAAPVAPEELLDQLDLTDVAASVASRDHILLVLQELPPRQRAAVVARFVLDLSEAQTAEELGCAVGTVKSLTSRGVARMKELWSADEAAVGCRRGGAGHDRRR</sequence>
<dbReference type="EMBL" id="JBHSKF010000001">
    <property type="protein sequence ID" value="MFC5286021.1"/>
    <property type="molecule type" value="Genomic_DNA"/>
</dbReference>
<keyword evidence="5" id="KW-0804">Transcription</keyword>
<dbReference type="SUPFAM" id="SSF88659">
    <property type="entry name" value="Sigma3 and sigma4 domains of RNA polymerase sigma factors"/>
    <property type="match status" value="1"/>
</dbReference>
<dbReference type="Gene3D" id="1.10.1740.10">
    <property type="match status" value="1"/>
</dbReference>